<reference evidence="1" key="1">
    <citation type="journal article" date="2023" name="Insect Mol. Biol.">
        <title>Genome sequencing provides insights into the evolution of gene families encoding plant cell wall-degrading enzymes in longhorned beetles.</title>
        <authorList>
            <person name="Shin N.R."/>
            <person name="Okamura Y."/>
            <person name="Kirsch R."/>
            <person name="Pauchet Y."/>
        </authorList>
    </citation>
    <scope>NUCLEOTIDE SEQUENCE</scope>
    <source>
        <strain evidence="1">MMC_N1</strain>
    </source>
</reference>
<keyword evidence="2" id="KW-1185">Reference proteome</keyword>
<evidence type="ECO:0000313" key="2">
    <source>
        <dbReference type="Proteomes" id="UP001162164"/>
    </source>
</evidence>
<organism evidence="1 2">
    <name type="scientific">Molorchus minor</name>
    <dbReference type="NCBI Taxonomy" id="1323400"/>
    <lineage>
        <taxon>Eukaryota</taxon>
        <taxon>Metazoa</taxon>
        <taxon>Ecdysozoa</taxon>
        <taxon>Arthropoda</taxon>
        <taxon>Hexapoda</taxon>
        <taxon>Insecta</taxon>
        <taxon>Pterygota</taxon>
        <taxon>Neoptera</taxon>
        <taxon>Endopterygota</taxon>
        <taxon>Coleoptera</taxon>
        <taxon>Polyphaga</taxon>
        <taxon>Cucujiformia</taxon>
        <taxon>Chrysomeloidea</taxon>
        <taxon>Cerambycidae</taxon>
        <taxon>Lamiinae</taxon>
        <taxon>Monochamini</taxon>
        <taxon>Molorchus</taxon>
    </lineage>
</organism>
<comment type="caution">
    <text evidence="1">The sequence shown here is derived from an EMBL/GenBank/DDBJ whole genome shotgun (WGS) entry which is preliminary data.</text>
</comment>
<evidence type="ECO:0008006" key="3">
    <source>
        <dbReference type="Google" id="ProtNLM"/>
    </source>
</evidence>
<dbReference type="Proteomes" id="UP001162164">
    <property type="component" value="Unassembled WGS sequence"/>
</dbReference>
<dbReference type="PANTHER" id="PTHR11804:SF79">
    <property type="entry name" value="MITOCHONDRIAL INTERMEDIATE PEPTIDASE"/>
    <property type="match status" value="1"/>
</dbReference>
<dbReference type="InterPro" id="IPR045090">
    <property type="entry name" value="Pept_M3A_M3B"/>
</dbReference>
<protein>
    <recommendedName>
        <fullName evidence="3">Mitochondrial intermediate peptidase</fullName>
    </recommendedName>
</protein>
<dbReference type="EMBL" id="JAPWTJ010000251">
    <property type="protein sequence ID" value="KAJ8980592.1"/>
    <property type="molecule type" value="Genomic_DNA"/>
</dbReference>
<evidence type="ECO:0000313" key="1">
    <source>
        <dbReference type="EMBL" id="KAJ8980592.1"/>
    </source>
</evidence>
<proteinExistence type="predicted"/>
<name>A0ABQ9JRQ4_9CUCU</name>
<gene>
    <name evidence="1" type="ORF">NQ317_018720</name>
</gene>
<dbReference type="PANTHER" id="PTHR11804">
    <property type="entry name" value="PROTEASE M3 THIMET OLIGOPEPTIDASE-RELATED"/>
    <property type="match status" value="1"/>
</dbReference>
<sequence length="306" mass="35285">MFFVTMYRKQLLKRMRTLGRVFKSNVSIWTPLAEAFNARPMQKFNFRRQDVGLFSVPELTTHEGFYNLRDQCISKTDHLIDEALSQNRQRKMVEIFDDMSDSLCQVADLAEFIRLAHPEADYSRAAENACCAVSGIVEKLNTNVKLYEKLRDAVRNGDVKPTTTVDKLVGELFLFDFEQCGIHLSENERNRIVILYDAILNLGQQFVTGTSSPRMIKKSLLPSNIRDLFVSDGDEILVCGLYTDSLNPIAREMAYRIFLHPEPQQEYLLNKLLSSRDELNLRKFVGFLLLQNVHYVVPQLTTPTKF</sequence>
<accession>A0ABQ9JRQ4</accession>
<dbReference type="SUPFAM" id="SSF55486">
    <property type="entry name" value="Metalloproteases ('zincins'), catalytic domain"/>
    <property type="match status" value="1"/>
</dbReference>